<name>A0A9D2MCB3_9FIRM</name>
<comment type="caution">
    <text evidence="1">The sequence shown here is derived from an EMBL/GenBank/DDBJ whole genome shotgun (WGS) entry which is preliminary data.</text>
</comment>
<accession>A0A9D2MCB3</accession>
<evidence type="ECO:0000313" key="2">
    <source>
        <dbReference type="Proteomes" id="UP000824208"/>
    </source>
</evidence>
<dbReference type="EMBL" id="DWYC01000079">
    <property type="protein sequence ID" value="HJB57619.1"/>
    <property type="molecule type" value="Genomic_DNA"/>
</dbReference>
<dbReference type="Proteomes" id="UP000824208">
    <property type="component" value="Unassembled WGS sequence"/>
</dbReference>
<gene>
    <name evidence="1" type="ORF">H9714_08725</name>
</gene>
<proteinExistence type="predicted"/>
<evidence type="ECO:0000313" key="1">
    <source>
        <dbReference type="EMBL" id="HJB57619.1"/>
    </source>
</evidence>
<protein>
    <submittedName>
        <fullName evidence="1">Uncharacterized protein</fullName>
    </submittedName>
</protein>
<reference evidence="1" key="2">
    <citation type="submission" date="2021-04" db="EMBL/GenBank/DDBJ databases">
        <authorList>
            <person name="Gilroy R."/>
        </authorList>
    </citation>
    <scope>NUCLEOTIDE SEQUENCE</scope>
    <source>
        <strain evidence="1">CHK189-11263</strain>
    </source>
</reference>
<reference evidence="1" key="1">
    <citation type="journal article" date="2021" name="PeerJ">
        <title>Extensive microbial diversity within the chicken gut microbiome revealed by metagenomics and culture.</title>
        <authorList>
            <person name="Gilroy R."/>
            <person name="Ravi A."/>
            <person name="Getino M."/>
            <person name="Pursley I."/>
            <person name="Horton D.L."/>
            <person name="Alikhan N.F."/>
            <person name="Baker D."/>
            <person name="Gharbi K."/>
            <person name="Hall N."/>
            <person name="Watson M."/>
            <person name="Adriaenssens E.M."/>
            <person name="Foster-Nyarko E."/>
            <person name="Jarju S."/>
            <person name="Secka A."/>
            <person name="Antonio M."/>
            <person name="Oren A."/>
            <person name="Chaudhuri R.R."/>
            <person name="La Ragione R."/>
            <person name="Hildebrand F."/>
            <person name="Pallen M.J."/>
        </authorList>
    </citation>
    <scope>NUCLEOTIDE SEQUENCE</scope>
    <source>
        <strain evidence="1">CHK189-11263</strain>
    </source>
</reference>
<dbReference type="AlphaFoldDB" id="A0A9D2MCB3"/>
<sequence length="99" mass="11127">MERETCIRCGGRMTCLGRQDLQKGAPGWHLRGDFERIGREDVLPVEVWVCGGCGRLEFYLAQMAAPEEPSGIARTPCPFCGQLHEMDDARCPHCGKRLY</sequence>
<organism evidence="1 2">
    <name type="scientific">Candidatus Flavonifractor intestinipullorum</name>
    <dbReference type="NCBI Taxonomy" id="2838587"/>
    <lineage>
        <taxon>Bacteria</taxon>
        <taxon>Bacillati</taxon>
        <taxon>Bacillota</taxon>
        <taxon>Clostridia</taxon>
        <taxon>Eubacteriales</taxon>
        <taxon>Oscillospiraceae</taxon>
        <taxon>Flavonifractor</taxon>
    </lineage>
</organism>